<dbReference type="Proteomes" id="UP000176303">
    <property type="component" value="Unassembled WGS sequence"/>
</dbReference>
<organism evidence="1 2">
    <name type="scientific">Candidatus Uhrbacteria bacterium RIFCSPHIGHO2_02_FULL_57_19</name>
    <dbReference type="NCBI Taxonomy" id="1802391"/>
    <lineage>
        <taxon>Bacteria</taxon>
        <taxon>Candidatus Uhriibacteriota</taxon>
    </lineage>
</organism>
<evidence type="ECO:0000313" key="1">
    <source>
        <dbReference type="EMBL" id="OGL72739.1"/>
    </source>
</evidence>
<name>A0A1F7U3B8_9BACT</name>
<dbReference type="AlphaFoldDB" id="A0A1F7U3B8"/>
<dbReference type="EMBL" id="MGDZ01000052">
    <property type="protein sequence ID" value="OGL72739.1"/>
    <property type="molecule type" value="Genomic_DNA"/>
</dbReference>
<dbReference type="STRING" id="1802391.A3D72_04180"/>
<sequence length="97" mass="11154">MLLPMTGELDAIEIFLQKMLSEKNLISARSQFRPKPFRSQREPTTPELDEYVIGQSKYDFCLWAGESDKWHALNHTEIGCLFWTSNGVKIADYGLIS</sequence>
<accession>A0A1F7U3B8</accession>
<protein>
    <submittedName>
        <fullName evidence="1">Uncharacterized protein</fullName>
    </submittedName>
</protein>
<gene>
    <name evidence="1" type="ORF">A3D72_04180</name>
</gene>
<reference evidence="1 2" key="1">
    <citation type="journal article" date="2016" name="Nat. Commun.">
        <title>Thousands of microbial genomes shed light on interconnected biogeochemical processes in an aquifer system.</title>
        <authorList>
            <person name="Anantharaman K."/>
            <person name="Brown C.T."/>
            <person name="Hug L.A."/>
            <person name="Sharon I."/>
            <person name="Castelle C.J."/>
            <person name="Probst A.J."/>
            <person name="Thomas B.C."/>
            <person name="Singh A."/>
            <person name="Wilkins M.J."/>
            <person name="Karaoz U."/>
            <person name="Brodie E.L."/>
            <person name="Williams K.H."/>
            <person name="Hubbard S.S."/>
            <person name="Banfield J.F."/>
        </authorList>
    </citation>
    <scope>NUCLEOTIDE SEQUENCE [LARGE SCALE GENOMIC DNA]</scope>
</reference>
<proteinExistence type="predicted"/>
<comment type="caution">
    <text evidence="1">The sequence shown here is derived from an EMBL/GenBank/DDBJ whole genome shotgun (WGS) entry which is preliminary data.</text>
</comment>
<evidence type="ECO:0000313" key="2">
    <source>
        <dbReference type="Proteomes" id="UP000176303"/>
    </source>
</evidence>